<evidence type="ECO:0000313" key="5">
    <source>
        <dbReference type="EMBL" id="SVA20262.1"/>
    </source>
</evidence>
<dbReference type="InterPro" id="IPR013751">
    <property type="entry name" value="ACP_syn_III_N"/>
</dbReference>
<dbReference type="PANTHER" id="PTHR34069:SF2">
    <property type="entry name" value="BETA-KETOACYL-[ACYL-CARRIER-PROTEIN] SYNTHASE III"/>
    <property type="match status" value="1"/>
</dbReference>
<dbReference type="PANTHER" id="PTHR34069">
    <property type="entry name" value="3-OXOACYL-[ACYL-CARRIER-PROTEIN] SYNTHASE 3"/>
    <property type="match status" value="1"/>
</dbReference>
<dbReference type="GO" id="GO:0006633">
    <property type="term" value="P:fatty acid biosynthetic process"/>
    <property type="evidence" value="ECO:0007669"/>
    <property type="project" value="InterPro"/>
</dbReference>
<organism evidence="5">
    <name type="scientific">marine metagenome</name>
    <dbReference type="NCBI Taxonomy" id="408172"/>
    <lineage>
        <taxon>unclassified sequences</taxon>
        <taxon>metagenomes</taxon>
        <taxon>ecological metagenomes</taxon>
    </lineage>
</organism>
<feature type="domain" description="Beta-ketoacyl-[acyl-carrier-protein] synthase III N-terminal" evidence="4">
    <location>
        <begin position="129"/>
        <end position="204"/>
    </location>
</feature>
<reference evidence="5" key="1">
    <citation type="submission" date="2018-05" db="EMBL/GenBank/DDBJ databases">
        <authorList>
            <person name="Lanie J.A."/>
            <person name="Ng W.-L."/>
            <person name="Kazmierczak K.M."/>
            <person name="Andrzejewski T.M."/>
            <person name="Davidsen T.M."/>
            <person name="Wayne K.J."/>
            <person name="Tettelin H."/>
            <person name="Glass J.I."/>
            <person name="Rusch D."/>
            <person name="Podicherti R."/>
            <person name="Tsui H.-C.T."/>
            <person name="Winkler M.E."/>
        </authorList>
    </citation>
    <scope>NUCLEOTIDE SEQUENCE</scope>
</reference>
<dbReference type="InterPro" id="IPR016039">
    <property type="entry name" value="Thiolase-like"/>
</dbReference>
<dbReference type="Pfam" id="PF08545">
    <property type="entry name" value="ACP_syn_III"/>
    <property type="match status" value="1"/>
</dbReference>
<evidence type="ECO:0000256" key="2">
    <source>
        <dbReference type="ARBA" id="ARBA00023315"/>
    </source>
</evidence>
<evidence type="ECO:0000256" key="1">
    <source>
        <dbReference type="ARBA" id="ARBA00022679"/>
    </source>
</evidence>
<sequence length="352" mass="39303">MGLKIIGSGSCVPEIVQDNSKFIKSSFYNSDGSKVDLPNSEIIEKFKKITGINERRYANKDLNASDLGFIAAKNAIENANIDPETIDYIILAHNFGDVKYKSDEIDVFPGLAVRIKNLLKIKNPQCVAYDILFGCPGWLEAVIQAKSFIKSGMAKRCLAIGADTLSRVVDEYDRDTMIFADGAGATILEDSGEEGGILSHKTESYTVDELYYLYYGKSNNKNLNNNTRYIKMNGRKVYEFALTTVPNAIKMCIEEAGIKISDVKKILLHQANAKMDAAMGKRLYKLYDMEFDEDIMPLTVKYFGNSSVATIPTMFDLIRRKKLDNHVFNSGDIIIFASVGAGMHINAMVYQY</sequence>
<accession>A0A381TW50</accession>
<feature type="domain" description="Beta-ketoacyl-[acyl-carrier-protein] synthase III C-terminal" evidence="3">
    <location>
        <begin position="254"/>
        <end position="352"/>
    </location>
</feature>
<keyword evidence="1" id="KW-0808">Transferase</keyword>
<dbReference type="EMBL" id="UINC01005275">
    <property type="protein sequence ID" value="SVA20262.1"/>
    <property type="molecule type" value="Genomic_DNA"/>
</dbReference>
<gene>
    <name evidence="5" type="ORF">METZ01_LOCUS73116</name>
</gene>
<dbReference type="CDD" id="cd00830">
    <property type="entry name" value="KAS_III"/>
    <property type="match status" value="1"/>
</dbReference>
<evidence type="ECO:0000259" key="4">
    <source>
        <dbReference type="Pfam" id="PF08545"/>
    </source>
</evidence>
<evidence type="ECO:0000259" key="3">
    <source>
        <dbReference type="Pfam" id="PF08541"/>
    </source>
</evidence>
<dbReference type="Gene3D" id="3.40.47.10">
    <property type="match status" value="2"/>
</dbReference>
<evidence type="ECO:0008006" key="6">
    <source>
        <dbReference type="Google" id="ProtNLM"/>
    </source>
</evidence>
<name>A0A381TW50_9ZZZZ</name>
<dbReference type="GO" id="GO:0004315">
    <property type="term" value="F:3-oxoacyl-[acyl-carrier-protein] synthase activity"/>
    <property type="evidence" value="ECO:0007669"/>
    <property type="project" value="InterPro"/>
</dbReference>
<dbReference type="AlphaFoldDB" id="A0A381TW50"/>
<keyword evidence="2" id="KW-0012">Acyltransferase</keyword>
<dbReference type="Pfam" id="PF08541">
    <property type="entry name" value="ACP_syn_III_C"/>
    <property type="match status" value="1"/>
</dbReference>
<dbReference type="InterPro" id="IPR013747">
    <property type="entry name" value="ACP_syn_III_C"/>
</dbReference>
<protein>
    <recommendedName>
        <fullName evidence="6">Beta-ketoacyl-[acyl-carrier-protein] synthase III C-terminal domain-containing protein</fullName>
    </recommendedName>
</protein>
<dbReference type="GO" id="GO:0044550">
    <property type="term" value="P:secondary metabolite biosynthetic process"/>
    <property type="evidence" value="ECO:0007669"/>
    <property type="project" value="TreeGrafter"/>
</dbReference>
<proteinExistence type="predicted"/>
<dbReference type="SUPFAM" id="SSF53901">
    <property type="entry name" value="Thiolase-like"/>
    <property type="match status" value="1"/>
</dbReference>